<comment type="similarity">
    <text evidence="2">Belongs to the bacterial solute-binding protein 8 family.</text>
</comment>
<comment type="subcellular location">
    <subcellularLocation>
        <location evidence="1">Cell envelope</location>
    </subcellularLocation>
</comment>
<feature type="chain" id="PRO_5038530438" evidence="6">
    <location>
        <begin position="21"/>
        <end position="312"/>
    </location>
</feature>
<evidence type="ECO:0000313" key="8">
    <source>
        <dbReference type="Proteomes" id="UP000233482"/>
    </source>
</evidence>
<dbReference type="PANTHER" id="PTHR30532">
    <property type="entry name" value="IRON III DICITRATE-BINDING PERIPLASMIC PROTEIN"/>
    <property type="match status" value="1"/>
</dbReference>
<comment type="caution">
    <text evidence="7">The sequence shown here is derived from an EMBL/GenBank/DDBJ whole genome shotgun (WGS) entry which is preliminary data.</text>
</comment>
<evidence type="ECO:0000256" key="6">
    <source>
        <dbReference type="SAM" id="SignalP"/>
    </source>
</evidence>
<gene>
    <name evidence="7" type="ORF">CW686_04250</name>
</gene>
<organism evidence="7 8">
    <name type="scientific">Macrococcoides caseolyticum</name>
    <dbReference type="NCBI Taxonomy" id="69966"/>
    <lineage>
        <taxon>Bacteria</taxon>
        <taxon>Bacillati</taxon>
        <taxon>Bacillota</taxon>
        <taxon>Bacilli</taxon>
        <taxon>Bacillales</taxon>
        <taxon>Staphylococcaceae</taxon>
        <taxon>Macrococcoides</taxon>
    </lineage>
</organism>
<dbReference type="SUPFAM" id="SSF53807">
    <property type="entry name" value="Helical backbone' metal receptor"/>
    <property type="match status" value="1"/>
</dbReference>
<dbReference type="NCBIfam" id="NF038402">
    <property type="entry name" value="TroA_like"/>
    <property type="match status" value="1"/>
</dbReference>
<sequence>MNKYSRIFMAVLVVSAMFLAACGNNKGSEAGAKKSETIEIKDELGIQKVNKNPKNIVVLEYSFADAVKNLGNTPVGIADDNKKEIIKKLYGEDVKYTSVGTRKQPNLESISSLKPDLIIADVQRHKGISEDLKKIAPTLVLKSREASYDDVNGSFKTIGKALGKEDKAKQLLEDQDAKIKKAKDKVTTKENKGEKVLIAVAREDAFQAHTSTSYAGQLLTKLGLDNAVESKNAYEDVNLENLSKINPDKIIFTTDKKNPITDDWKEKAIWKDLKAYRKGQIYQVDRDFWTRFRGINANEYIIKDLQKYNKKK</sequence>
<dbReference type="InterPro" id="IPR002491">
    <property type="entry name" value="ABC_transptr_periplasmic_BD"/>
</dbReference>
<feature type="coiled-coil region" evidence="5">
    <location>
        <begin position="165"/>
        <end position="192"/>
    </location>
</feature>
<dbReference type="GO" id="GO:1901678">
    <property type="term" value="P:iron coordination entity transport"/>
    <property type="evidence" value="ECO:0007669"/>
    <property type="project" value="UniProtKB-ARBA"/>
</dbReference>
<dbReference type="InterPro" id="IPR054828">
    <property type="entry name" value="Vit_B12_bind_prot"/>
</dbReference>
<name>A0A2N0VMY9_9STAP</name>
<keyword evidence="5" id="KW-0175">Coiled coil</keyword>
<dbReference type="PANTHER" id="PTHR30532:SF29">
    <property type="entry name" value="FE(3+) DICITRATE-BINDING PERIPLASMIC PROTEIN"/>
    <property type="match status" value="1"/>
</dbReference>
<accession>A0A2N0VMY9</accession>
<evidence type="ECO:0000256" key="1">
    <source>
        <dbReference type="ARBA" id="ARBA00004196"/>
    </source>
</evidence>
<dbReference type="Gene3D" id="3.40.50.1980">
    <property type="entry name" value="Nitrogenase molybdenum iron protein domain"/>
    <property type="match status" value="2"/>
</dbReference>
<evidence type="ECO:0000256" key="2">
    <source>
        <dbReference type="ARBA" id="ARBA00008814"/>
    </source>
</evidence>
<reference evidence="7 8" key="1">
    <citation type="submission" date="2017-12" db="EMBL/GenBank/DDBJ databases">
        <title>Genomics of Macrococcus caseolyticus.</title>
        <authorList>
            <person name="MacFadyen A.C."/>
            <person name="Paterson G.K."/>
        </authorList>
    </citation>
    <scope>NUCLEOTIDE SEQUENCE [LARGE SCALE GENOMIC DNA]</scope>
    <source>
        <strain evidence="7 8">5788_EF188</strain>
    </source>
</reference>
<keyword evidence="4 6" id="KW-0732">Signal</keyword>
<dbReference type="NCBIfam" id="NF008501">
    <property type="entry name" value="PRK11411.1"/>
    <property type="match status" value="1"/>
</dbReference>
<dbReference type="CDD" id="cd01146">
    <property type="entry name" value="FhuD"/>
    <property type="match status" value="1"/>
</dbReference>
<dbReference type="GO" id="GO:0030288">
    <property type="term" value="C:outer membrane-bounded periplasmic space"/>
    <property type="evidence" value="ECO:0007669"/>
    <property type="project" value="TreeGrafter"/>
</dbReference>
<dbReference type="Pfam" id="PF01497">
    <property type="entry name" value="Peripla_BP_2"/>
    <property type="match status" value="1"/>
</dbReference>
<evidence type="ECO:0000256" key="3">
    <source>
        <dbReference type="ARBA" id="ARBA00022448"/>
    </source>
</evidence>
<dbReference type="AlphaFoldDB" id="A0A2N0VMY9"/>
<dbReference type="InterPro" id="IPR051313">
    <property type="entry name" value="Bact_iron-sidero_bind"/>
</dbReference>
<proteinExistence type="inferred from homology"/>
<protein>
    <submittedName>
        <fullName evidence="7">Iron citrate ABC transporter substrate-binding protein</fullName>
    </submittedName>
</protein>
<dbReference type="EMBL" id="PIXC01000007">
    <property type="protein sequence ID" value="PKE26496.1"/>
    <property type="molecule type" value="Genomic_DNA"/>
</dbReference>
<keyword evidence="3" id="KW-0813">Transport</keyword>
<evidence type="ECO:0000256" key="5">
    <source>
        <dbReference type="SAM" id="Coils"/>
    </source>
</evidence>
<feature type="signal peptide" evidence="6">
    <location>
        <begin position="1"/>
        <end position="20"/>
    </location>
</feature>
<evidence type="ECO:0000256" key="4">
    <source>
        <dbReference type="ARBA" id="ARBA00022729"/>
    </source>
</evidence>
<dbReference type="PROSITE" id="PS51257">
    <property type="entry name" value="PROKAR_LIPOPROTEIN"/>
    <property type="match status" value="1"/>
</dbReference>
<evidence type="ECO:0000313" key="7">
    <source>
        <dbReference type="EMBL" id="PKE26496.1"/>
    </source>
</evidence>
<dbReference type="PROSITE" id="PS50983">
    <property type="entry name" value="FE_B12_PBP"/>
    <property type="match status" value="1"/>
</dbReference>
<dbReference type="RefSeq" id="WP_101035646.1">
    <property type="nucleotide sequence ID" value="NZ_CABFNV010000003.1"/>
</dbReference>
<dbReference type="Proteomes" id="UP000233482">
    <property type="component" value="Unassembled WGS sequence"/>
</dbReference>